<dbReference type="Proteomes" id="UP001266305">
    <property type="component" value="Unassembled WGS sequence"/>
</dbReference>
<name>A0ABQ9W026_SAGOE</name>
<comment type="caution">
    <text evidence="2">The sequence shown here is derived from an EMBL/GenBank/DDBJ whole genome shotgun (WGS) entry which is preliminary data.</text>
</comment>
<dbReference type="EMBL" id="JASSZA010000003">
    <property type="protein sequence ID" value="KAK2114986.1"/>
    <property type="molecule type" value="Genomic_DNA"/>
</dbReference>
<keyword evidence="3" id="KW-1185">Reference proteome</keyword>
<sequence length="228" mass="23788">MAEARWGRSQVQQTGQMLQSQARQRPGAAETRRGREVKRGRGRVQPQVSHRYISRGDFANPHRTFCVVLPKSHRGFPRTAAARVQAAQLPLKAPAVSATDRLPRAGAGGGWDGGAGESRSRGGRSPQAQGARPAGLARVSAGPSRQPQGSLFAPRPGWVPAFKEKGSLSGGPRAGLTAAETPRRPAPRNRPAAWREKQGPGAGAGRAGLAREAGLASAAANTSGKPSP</sequence>
<feature type="compositionally biased region" description="Gly residues" evidence="1">
    <location>
        <begin position="106"/>
        <end position="116"/>
    </location>
</feature>
<protein>
    <submittedName>
        <fullName evidence="2">Uncharacterized protein</fullName>
    </submittedName>
</protein>
<accession>A0ABQ9W026</accession>
<gene>
    <name evidence="2" type="ORF">P7K49_005611</name>
</gene>
<feature type="compositionally biased region" description="Basic and acidic residues" evidence="1">
    <location>
        <begin position="30"/>
        <end position="39"/>
    </location>
</feature>
<reference evidence="2 3" key="1">
    <citation type="submission" date="2023-05" db="EMBL/GenBank/DDBJ databases">
        <title>B98-5 Cell Line De Novo Hybrid Assembly: An Optical Mapping Approach.</title>
        <authorList>
            <person name="Kananen K."/>
            <person name="Auerbach J.A."/>
            <person name="Kautto E."/>
            <person name="Blachly J.S."/>
        </authorList>
    </citation>
    <scope>NUCLEOTIDE SEQUENCE [LARGE SCALE GENOMIC DNA]</scope>
    <source>
        <strain evidence="2">B95-8</strain>
        <tissue evidence="2">Cell line</tissue>
    </source>
</reference>
<feature type="region of interest" description="Disordered" evidence="1">
    <location>
        <begin position="1"/>
        <end position="47"/>
    </location>
</feature>
<feature type="region of interest" description="Disordered" evidence="1">
    <location>
        <begin position="95"/>
        <end position="228"/>
    </location>
</feature>
<evidence type="ECO:0000256" key="1">
    <source>
        <dbReference type="SAM" id="MobiDB-lite"/>
    </source>
</evidence>
<feature type="compositionally biased region" description="Low complexity" evidence="1">
    <location>
        <begin position="207"/>
        <end position="220"/>
    </location>
</feature>
<proteinExistence type="predicted"/>
<organism evidence="2 3">
    <name type="scientific">Saguinus oedipus</name>
    <name type="common">Cotton-top tamarin</name>
    <name type="synonym">Oedipomidas oedipus</name>
    <dbReference type="NCBI Taxonomy" id="9490"/>
    <lineage>
        <taxon>Eukaryota</taxon>
        <taxon>Metazoa</taxon>
        <taxon>Chordata</taxon>
        <taxon>Craniata</taxon>
        <taxon>Vertebrata</taxon>
        <taxon>Euteleostomi</taxon>
        <taxon>Mammalia</taxon>
        <taxon>Eutheria</taxon>
        <taxon>Euarchontoglires</taxon>
        <taxon>Primates</taxon>
        <taxon>Haplorrhini</taxon>
        <taxon>Platyrrhini</taxon>
        <taxon>Cebidae</taxon>
        <taxon>Callitrichinae</taxon>
        <taxon>Saguinus</taxon>
    </lineage>
</organism>
<evidence type="ECO:0000313" key="2">
    <source>
        <dbReference type="EMBL" id="KAK2114986.1"/>
    </source>
</evidence>
<evidence type="ECO:0000313" key="3">
    <source>
        <dbReference type="Proteomes" id="UP001266305"/>
    </source>
</evidence>
<feature type="compositionally biased region" description="Polar residues" evidence="1">
    <location>
        <begin position="9"/>
        <end position="23"/>
    </location>
</feature>